<organism evidence="1 2">
    <name type="scientific">Pseudidiomarina sediminum</name>
    <dbReference type="NCBI Taxonomy" id="431675"/>
    <lineage>
        <taxon>Bacteria</taxon>
        <taxon>Pseudomonadati</taxon>
        <taxon>Pseudomonadota</taxon>
        <taxon>Gammaproteobacteria</taxon>
        <taxon>Alteromonadales</taxon>
        <taxon>Idiomarinaceae</taxon>
        <taxon>Pseudidiomarina</taxon>
    </lineage>
</organism>
<keyword evidence="2" id="KW-1185">Reference proteome</keyword>
<reference evidence="2" key="1">
    <citation type="journal article" date="2018" name="Front. Microbiol.">
        <title>Genome-Based Analysis Reveals the Taxonomy and Diversity of the Family Idiomarinaceae.</title>
        <authorList>
            <person name="Liu Y."/>
            <person name="Lai Q."/>
            <person name="Shao Z."/>
        </authorList>
    </citation>
    <scope>NUCLEOTIDE SEQUENCE [LARGE SCALE GENOMIC DNA]</scope>
    <source>
        <strain evidence="2">c121</strain>
    </source>
</reference>
<gene>
    <name evidence="1" type="ORF">CWI80_06215</name>
</gene>
<comment type="caution">
    <text evidence="1">The sequence shown here is derived from an EMBL/GenBank/DDBJ whole genome shotgun (WGS) entry which is preliminary data.</text>
</comment>
<dbReference type="RefSeq" id="WP_026861260.1">
    <property type="nucleotide sequence ID" value="NZ_PIQE01000001.1"/>
</dbReference>
<dbReference type="AlphaFoldDB" id="A0A432ZAI6"/>
<evidence type="ECO:0000313" key="1">
    <source>
        <dbReference type="EMBL" id="RUO74921.1"/>
    </source>
</evidence>
<accession>A0A432ZAI6</accession>
<sequence>MKVNLLLLLGGLWNGAAAEESSNDWVDVYPETYEQIESFYLAHDCKPYQNHGAIYDIDEARFLSFDEIAAFLPAQKEHFSPDQCEMKVAPDELANVWSYAKALPAQGRIVVFYDISVNSKGESMLQKLPFSEEFKALYHERVDVLSSITSLPKYRVITPSSLSGG</sequence>
<dbReference type="EMBL" id="PIQE01000001">
    <property type="protein sequence ID" value="RUO74921.1"/>
    <property type="molecule type" value="Genomic_DNA"/>
</dbReference>
<proteinExistence type="predicted"/>
<protein>
    <submittedName>
        <fullName evidence="1">Uncharacterized protein</fullName>
    </submittedName>
</protein>
<evidence type="ECO:0000313" key="2">
    <source>
        <dbReference type="Proteomes" id="UP000287022"/>
    </source>
</evidence>
<dbReference type="Proteomes" id="UP000287022">
    <property type="component" value="Unassembled WGS sequence"/>
</dbReference>
<name>A0A432ZAI6_9GAMM</name>
<dbReference type="STRING" id="1122124.GCA_000423165_00171"/>